<reference evidence="5" key="2">
    <citation type="journal article" date="2021" name="PeerJ">
        <title>Extensive microbial diversity within the chicken gut microbiome revealed by metagenomics and culture.</title>
        <authorList>
            <person name="Gilroy R."/>
            <person name="Ravi A."/>
            <person name="Getino M."/>
            <person name="Pursley I."/>
            <person name="Horton D.L."/>
            <person name="Alikhan N.F."/>
            <person name="Baker D."/>
            <person name="Gharbi K."/>
            <person name="Hall N."/>
            <person name="Watson M."/>
            <person name="Adriaenssens E.M."/>
            <person name="Foster-Nyarko E."/>
            <person name="Jarju S."/>
            <person name="Secka A."/>
            <person name="Antonio M."/>
            <person name="Oren A."/>
            <person name="Chaudhuri R.R."/>
            <person name="La Ragione R."/>
            <person name="Hildebrand F."/>
            <person name="Pallen M.J."/>
        </authorList>
    </citation>
    <scope>NUCLEOTIDE SEQUENCE</scope>
    <source>
        <strain evidence="5">ChiSjej1B19-7085</strain>
    </source>
</reference>
<keyword evidence="3" id="KW-0732">Signal</keyword>
<evidence type="ECO:0000256" key="2">
    <source>
        <dbReference type="SAM" id="Phobius"/>
    </source>
</evidence>
<feature type="chain" id="PRO_5038953312" description="GLUG domain-containing protein" evidence="3">
    <location>
        <begin position="26"/>
        <end position="1138"/>
    </location>
</feature>
<dbReference type="Gene3D" id="2.160.20.110">
    <property type="match status" value="3"/>
</dbReference>
<dbReference type="Pfam" id="PF07581">
    <property type="entry name" value="Glug"/>
    <property type="match status" value="1"/>
</dbReference>
<dbReference type="EMBL" id="DVHF01000082">
    <property type="protein sequence ID" value="HIR57429.1"/>
    <property type="molecule type" value="Genomic_DNA"/>
</dbReference>
<accession>A0A9D1J1U1</accession>
<proteinExistence type="predicted"/>
<dbReference type="Proteomes" id="UP000886785">
    <property type="component" value="Unassembled WGS sequence"/>
</dbReference>
<organism evidence="5 6">
    <name type="scientific">Candidatus Gallacutalibacter pullicola</name>
    <dbReference type="NCBI Taxonomy" id="2840830"/>
    <lineage>
        <taxon>Bacteria</taxon>
        <taxon>Bacillati</taxon>
        <taxon>Bacillota</taxon>
        <taxon>Clostridia</taxon>
        <taxon>Eubacteriales</taxon>
        <taxon>Candidatus Gallacutalibacter</taxon>
    </lineage>
</organism>
<dbReference type="Gene3D" id="1.20.1170.10">
    <property type="match status" value="1"/>
</dbReference>
<keyword evidence="2" id="KW-0812">Transmembrane</keyword>
<evidence type="ECO:0000256" key="3">
    <source>
        <dbReference type="SAM" id="SignalP"/>
    </source>
</evidence>
<evidence type="ECO:0000313" key="6">
    <source>
        <dbReference type="Proteomes" id="UP000886785"/>
    </source>
</evidence>
<evidence type="ECO:0000259" key="4">
    <source>
        <dbReference type="Pfam" id="PF07581"/>
    </source>
</evidence>
<name>A0A9D1J1U1_9FIRM</name>
<reference evidence="5" key="1">
    <citation type="submission" date="2020-10" db="EMBL/GenBank/DDBJ databases">
        <authorList>
            <person name="Gilroy R."/>
        </authorList>
    </citation>
    <scope>NUCLEOTIDE SEQUENCE</scope>
    <source>
        <strain evidence="5">ChiSjej1B19-7085</strain>
    </source>
</reference>
<dbReference type="SUPFAM" id="SSF58100">
    <property type="entry name" value="Bacterial hemolysins"/>
    <property type="match status" value="1"/>
</dbReference>
<sequence>MKMKLHKLFCLFLTAVLLLPMAAPAALAVSEASIISIRSAADLISLAGSCSLDTWSQGKTVRLEADIDLTGTGFTPIPTFGGSFEGQGHTISGLSITGGGSVQGLFRYIQPSGTVRDLTVEGSAVPTGRKNTLGGIAGSNRGTLSGCTFSGTITGTDSIGGIVGINEAEGQIINCTFSGSVTGQHYVGGIAGQNFGSIIQCENSGSINTTEVEADPDPGDLNRDQINAAENVPVCTDIGGIAGYSSGILQGCANTGSVGYAHMGYNIGGIVGRQSGYLDGCTNSGAVRGRKDVGGIAGQLEPEVRLLYNEGTVGQLLDELDVLRDQANSALDDFRGSSDQISNSLQSISDRARETQGAADSLIDSSVDWANGNIDEINSLTARISWLVDEITPVLDSFSDVMDLAEELSRQLDDVLYEAGKAADLGEDAADQLHDAAQALRTAAARGREAADHLKEALDALRNALGRPEDTAAALEELSGAAAELSASLSEIMDGLSSTIKFLWESGIPAPGSSPDDEALQAALDAVQTALSGANDAVLSFVGAVTDMVLAGSDPGKLEEARQALQAAADDLAAALRSLSNASGDVKDSFDSLRDLLHRTGNAVDELRDASDTIQKISSRAADLSEDLHSIFQELSEQPEITIHPIDSTLQEQGDQLSDSISDLLESGDNLEASLSSASDSLTADLEAITDQLGVITDLLRDLYGSEEDPEDRFVDVSDQEPESTGTGVLSGSRNTGTVEGDINTAGIAGSMAIEYDFDPEDDLIEEGDRSPDFLFQTKASVLRCVNAGEVSGKRDYTGGVVGRMDLGRVGQCESYGDVSSTDGSYVGGIAGASWGSIRDSWAKCRLSGEDYVGGIAGLGFTLSNCHTLVEIDEADSFPGAIAGDLEPDGTVSGNTFTSETLGGVDGISYAGTAEPVDFDTLCATSGAPENFSSLDLTFQADGRTVAIIPFQYGGGIDALPEIPEKEGFTAVWPDLDYTRLTFSQVLEAEYTPYVSALSDGGSPAEILAEGSFSNRASLSHTTSDVSWTDGGTQYTGTAHTVSVEDPELTPPGYTVHFRLPDPGKHYTLWILNGDTWTRHDCTTDGQYLLFPSEGAGITFCVTESNLSLWIILTAAGAVILLAAAAVILKKRRARKHT</sequence>
<feature type="compositionally biased region" description="Polar residues" evidence="1">
    <location>
        <begin position="723"/>
        <end position="738"/>
    </location>
</feature>
<keyword evidence="2" id="KW-1133">Transmembrane helix</keyword>
<feature type="signal peptide" evidence="3">
    <location>
        <begin position="1"/>
        <end position="25"/>
    </location>
</feature>
<dbReference type="SUPFAM" id="SSF58104">
    <property type="entry name" value="Methyl-accepting chemotaxis protein (MCP) signaling domain"/>
    <property type="match status" value="1"/>
</dbReference>
<comment type="caution">
    <text evidence="5">The sequence shown here is derived from an EMBL/GenBank/DDBJ whole genome shotgun (WGS) entry which is preliminary data.</text>
</comment>
<evidence type="ECO:0000313" key="5">
    <source>
        <dbReference type="EMBL" id="HIR57429.1"/>
    </source>
</evidence>
<dbReference type="SUPFAM" id="SSF51126">
    <property type="entry name" value="Pectin lyase-like"/>
    <property type="match status" value="1"/>
</dbReference>
<feature type="transmembrane region" description="Helical" evidence="2">
    <location>
        <begin position="1107"/>
        <end position="1129"/>
    </location>
</feature>
<evidence type="ECO:0000256" key="1">
    <source>
        <dbReference type="SAM" id="MobiDB-lite"/>
    </source>
</evidence>
<protein>
    <recommendedName>
        <fullName evidence="4">GLUG domain-containing protein</fullName>
    </recommendedName>
</protein>
<dbReference type="AlphaFoldDB" id="A0A9D1J1U1"/>
<feature type="domain" description="GLUG" evidence="4">
    <location>
        <begin position="158"/>
        <end position="182"/>
    </location>
</feature>
<gene>
    <name evidence="5" type="ORF">IAA54_07145</name>
</gene>
<feature type="region of interest" description="Disordered" evidence="1">
    <location>
        <begin position="707"/>
        <end position="741"/>
    </location>
</feature>
<keyword evidence="2" id="KW-0472">Membrane</keyword>
<dbReference type="InterPro" id="IPR011493">
    <property type="entry name" value="GLUG"/>
</dbReference>
<dbReference type="InterPro" id="IPR011050">
    <property type="entry name" value="Pectin_lyase_fold/virulence"/>
</dbReference>